<feature type="compositionally biased region" description="Basic and acidic residues" evidence="1">
    <location>
        <begin position="43"/>
        <end position="67"/>
    </location>
</feature>
<name>V4A9P9_LOTGI</name>
<protein>
    <submittedName>
        <fullName evidence="2">Uncharacterized protein</fullName>
    </submittedName>
</protein>
<dbReference type="CTD" id="20239276"/>
<feature type="compositionally biased region" description="Polar residues" evidence="1">
    <location>
        <begin position="68"/>
        <end position="90"/>
    </location>
</feature>
<accession>V4A9P9</accession>
<dbReference type="OMA" id="REERVHN"/>
<reference evidence="2 3" key="1">
    <citation type="journal article" date="2013" name="Nature">
        <title>Insights into bilaterian evolution from three spiralian genomes.</title>
        <authorList>
            <person name="Simakov O."/>
            <person name="Marletaz F."/>
            <person name="Cho S.J."/>
            <person name="Edsinger-Gonzales E."/>
            <person name="Havlak P."/>
            <person name="Hellsten U."/>
            <person name="Kuo D.H."/>
            <person name="Larsson T."/>
            <person name="Lv J."/>
            <person name="Arendt D."/>
            <person name="Savage R."/>
            <person name="Osoegawa K."/>
            <person name="de Jong P."/>
            <person name="Grimwood J."/>
            <person name="Chapman J.A."/>
            <person name="Shapiro H."/>
            <person name="Aerts A."/>
            <person name="Otillar R.P."/>
            <person name="Terry A.Y."/>
            <person name="Boore J.L."/>
            <person name="Grigoriev I.V."/>
            <person name="Lindberg D.R."/>
            <person name="Seaver E.C."/>
            <person name="Weisblat D.A."/>
            <person name="Putnam N.H."/>
            <person name="Rokhsar D.S."/>
        </authorList>
    </citation>
    <scope>NUCLEOTIDE SEQUENCE [LARGE SCALE GENOMIC DNA]</scope>
</reference>
<dbReference type="AlphaFoldDB" id="V4A9P9"/>
<dbReference type="RefSeq" id="XP_009057471.1">
    <property type="nucleotide sequence ID" value="XM_009059223.1"/>
</dbReference>
<sequence>MAKSRAEIQKAYRQRKKEKDNDAYLRKERERRRKSYVLSGELTSRERNRRNEKNRQNLSRHREENEVRNNSLDSSGYDSGTASKSQNSPLIVNMPFILPNRRNGARRRTS</sequence>
<feature type="region of interest" description="Disordered" evidence="1">
    <location>
        <begin position="1"/>
        <end position="110"/>
    </location>
</feature>
<evidence type="ECO:0000256" key="1">
    <source>
        <dbReference type="SAM" id="MobiDB-lite"/>
    </source>
</evidence>
<dbReference type="Proteomes" id="UP000030746">
    <property type="component" value="Unassembled WGS sequence"/>
</dbReference>
<evidence type="ECO:0000313" key="2">
    <source>
        <dbReference type="EMBL" id="ESO91800.1"/>
    </source>
</evidence>
<dbReference type="KEGG" id="lgi:LOTGIDRAFT_163160"/>
<dbReference type="HOGENOM" id="CLU_2173825_0_0_1"/>
<evidence type="ECO:0000313" key="3">
    <source>
        <dbReference type="Proteomes" id="UP000030746"/>
    </source>
</evidence>
<feature type="compositionally biased region" description="Basic and acidic residues" evidence="1">
    <location>
        <begin position="17"/>
        <end position="28"/>
    </location>
</feature>
<dbReference type="GeneID" id="20239276"/>
<gene>
    <name evidence="2" type="ORF">LOTGIDRAFT_163160</name>
</gene>
<dbReference type="EMBL" id="KB202199">
    <property type="protein sequence ID" value="ESO91800.1"/>
    <property type="molecule type" value="Genomic_DNA"/>
</dbReference>
<organism evidence="2 3">
    <name type="scientific">Lottia gigantea</name>
    <name type="common">Giant owl limpet</name>
    <dbReference type="NCBI Taxonomy" id="225164"/>
    <lineage>
        <taxon>Eukaryota</taxon>
        <taxon>Metazoa</taxon>
        <taxon>Spiralia</taxon>
        <taxon>Lophotrochozoa</taxon>
        <taxon>Mollusca</taxon>
        <taxon>Gastropoda</taxon>
        <taxon>Patellogastropoda</taxon>
        <taxon>Lottioidea</taxon>
        <taxon>Lottiidae</taxon>
        <taxon>Lottia</taxon>
    </lineage>
</organism>
<dbReference type="OrthoDB" id="6153233at2759"/>
<keyword evidence="3" id="KW-1185">Reference proteome</keyword>
<feature type="compositionally biased region" description="Basic and acidic residues" evidence="1">
    <location>
        <begin position="1"/>
        <end position="10"/>
    </location>
</feature>
<proteinExistence type="predicted"/>